<keyword evidence="2" id="KW-0560">Oxidoreductase</keyword>
<dbReference type="InterPro" id="IPR020904">
    <property type="entry name" value="Sc_DH/Rdtase_CS"/>
</dbReference>
<organism evidence="3 4">
    <name type="scientific">Sphingomonas colocasiae</name>
    <dbReference type="NCBI Taxonomy" id="1848973"/>
    <lineage>
        <taxon>Bacteria</taxon>
        <taxon>Pseudomonadati</taxon>
        <taxon>Pseudomonadota</taxon>
        <taxon>Alphaproteobacteria</taxon>
        <taxon>Sphingomonadales</taxon>
        <taxon>Sphingomonadaceae</taxon>
        <taxon>Sphingomonas</taxon>
    </lineage>
</organism>
<accession>A0ABS7PPI4</accession>
<dbReference type="SUPFAM" id="SSF51735">
    <property type="entry name" value="NAD(P)-binding Rossmann-fold domains"/>
    <property type="match status" value="1"/>
</dbReference>
<protein>
    <submittedName>
        <fullName evidence="3">SDR family NAD(P)-dependent oxidoreductase</fullName>
    </submittedName>
</protein>
<evidence type="ECO:0000256" key="1">
    <source>
        <dbReference type="ARBA" id="ARBA00006484"/>
    </source>
</evidence>
<dbReference type="EMBL" id="JAINVV010000005">
    <property type="protein sequence ID" value="MBY8823227.1"/>
    <property type="molecule type" value="Genomic_DNA"/>
</dbReference>
<dbReference type="RefSeq" id="WP_222990344.1">
    <property type="nucleotide sequence ID" value="NZ_JAINVV010000005.1"/>
</dbReference>
<evidence type="ECO:0000313" key="3">
    <source>
        <dbReference type="EMBL" id="MBY8823227.1"/>
    </source>
</evidence>
<dbReference type="PROSITE" id="PS00061">
    <property type="entry name" value="ADH_SHORT"/>
    <property type="match status" value="1"/>
</dbReference>
<proteinExistence type="inferred from homology"/>
<dbReference type="Pfam" id="PF00106">
    <property type="entry name" value="adh_short"/>
    <property type="match status" value="1"/>
</dbReference>
<name>A0ABS7PPI4_9SPHN</name>
<dbReference type="PANTHER" id="PTHR44196">
    <property type="entry name" value="DEHYDROGENASE/REDUCTASE SDR FAMILY MEMBER 7B"/>
    <property type="match status" value="1"/>
</dbReference>
<dbReference type="InterPro" id="IPR002347">
    <property type="entry name" value="SDR_fam"/>
</dbReference>
<comment type="caution">
    <text evidence="3">The sequence shown here is derived from an EMBL/GenBank/DDBJ whole genome shotgun (WGS) entry which is preliminary data.</text>
</comment>
<evidence type="ECO:0000313" key="4">
    <source>
        <dbReference type="Proteomes" id="UP000706039"/>
    </source>
</evidence>
<keyword evidence="4" id="KW-1185">Reference proteome</keyword>
<dbReference type="Proteomes" id="UP000706039">
    <property type="component" value="Unassembled WGS sequence"/>
</dbReference>
<gene>
    <name evidence="3" type="ORF">K7G82_13055</name>
</gene>
<dbReference type="Gene3D" id="3.40.50.720">
    <property type="entry name" value="NAD(P)-binding Rossmann-like Domain"/>
    <property type="match status" value="1"/>
</dbReference>
<evidence type="ECO:0000256" key="2">
    <source>
        <dbReference type="ARBA" id="ARBA00023002"/>
    </source>
</evidence>
<comment type="similarity">
    <text evidence="1">Belongs to the short-chain dehydrogenases/reductases (SDR) family.</text>
</comment>
<reference evidence="3 4" key="1">
    <citation type="submission" date="2021-08" db="EMBL/GenBank/DDBJ databases">
        <authorList>
            <person name="Tuo L."/>
        </authorList>
    </citation>
    <scope>NUCLEOTIDE SEQUENCE [LARGE SCALE GENOMIC DNA]</scope>
    <source>
        <strain evidence="3 4">JCM 31229</strain>
    </source>
</reference>
<dbReference type="PRINTS" id="PR00081">
    <property type="entry name" value="GDHRDH"/>
</dbReference>
<dbReference type="InterPro" id="IPR036291">
    <property type="entry name" value="NAD(P)-bd_dom_sf"/>
</dbReference>
<dbReference type="PANTHER" id="PTHR44196:SF1">
    <property type="entry name" value="DEHYDROGENASE_REDUCTASE SDR FAMILY MEMBER 7B"/>
    <property type="match status" value="1"/>
</dbReference>
<sequence>MTTGSRKALVIGNSDGIGLAVTRKLLARGYHVTGLARSASPLSQPGLRHHRLDVAAEDFGIRLDTVLDEMDGIDLCIHCAGIGTTFDPDALETETATLRVNLMGAAVATERVLARMIAQGGGHFIGLSSIMDRGASKAAPAYAASKTGISAYWEGLGQALEGTGVQVSNLRFGFVDTKMAKAPVRPLMITPNQAAGLIDKVIDRPRLRLTRPRRIALLLWLASLPSRLRYLAS</sequence>